<reference evidence="2 4" key="1">
    <citation type="submission" date="2018-09" db="EMBL/GenBank/DDBJ databases">
        <title>Genomic investigation of the strawberry pathogen Phytophthora fragariae indicates pathogenicity is determined by transcriptional variation in three key races.</title>
        <authorList>
            <person name="Adams T.M."/>
            <person name="Armitage A.D."/>
            <person name="Sobczyk M.K."/>
            <person name="Bates H.J."/>
            <person name="Dunwell J.M."/>
            <person name="Nellist C.F."/>
            <person name="Harrison R.J."/>
        </authorList>
    </citation>
    <scope>NUCLEOTIDE SEQUENCE [LARGE SCALE GENOMIC DNA]</scope>
    <source>
        <strain evidence="2 4">SCRP249</strain>
        <strain evidence="3 5">SCRP333</strain>
    </source>
</reference>
<evidence type="ECO:0000256" key="1">
    <source>
        <dbReference type="SAM" id="MobiDB-lite"/>
    </source>
</evidence>
<evidence type="ECO:0000313" key="4">
    <source>
        <dbReference type="Proteomes" id="UP000429607"/>
    </source>
</evidence>
<name>A0A6A3H3F9_9STRA</name>
<evidence type="ECO:0000313" key="5">
    <source>
        <dbReference type="Proteomes" id="UP000434957"/>
    </source>
</evidence>
<sequence>MQEAVRQAFATAYRTEHATREEMSCADSGGIAASSAMAAAPPSNDMSVSSAPTSRGMSPPGSAAGTTSPDRCVSCEDSQPAESNIATAPIPAGTGNPVVAQAASGTAAGIMLLEPSGKASRTSGEGQASEALTCSDDRVLQHAGAADNSQLVGLKDYLKSIPTRRATSGNSSPGEIAQSNLESNAQYYTFCESFCPNVRFNTTSQKKGTIHRPTWVQKTPFRNDHLSFQNNQYRAFGTVPYLPTGMSFSKMASATKENV</sequence>
<dbReference type="AlphaFoldDB" id="A0A6A3H3F9"/>
<dbReference type="EMBL" id="QXFT01005756">
    <property type="protein sequence ID" value="KAE9271317.1"/>
    <property type="molecule type" value="Genomic_DNA"/>
</dbReference>
<protein>
    <submittedName>
        <fullName evidence="2">Uncharacterized protein</fullName>
    </submittedName>
</protein>
<comment type="caution">
    <text evidence="2">The sequence shown here is derived from an EMBL/GenBank/DDBJ whole genome shotgun (WGS) entry which is preliminary data.</text>
</comment>
<feature type="compositionally biased region" description="Low complexity" evidence="1">
    <location>
        <begin position="25"/>
        <end position="47"/>
    </location>
</feature>
<proteinExistence type="predicted"/>
<organism evidence="2 4">
    <name type="scientific">Phytophthora rubi</name>
    <dbReference type="NCBI Taxonomy" id="129364"/>
    <lineage>
        <taxon>Eukaryota</taxon>
        <taxon>Sar</taxon>
        <taxon>Stramenopiles</taxon>
        <taxon>Oomycota</taxon>
        <taxon>Peronosporomycetes</taxon>
        <taxon>Peronosporales</taxon>
        <taxon>Peronosporaceae</taxon>
        <taxon>Phytophthora</taxon>
    </lineage>
</organism>
<dbReference type="Proteomes" id="UP000434957">
    <property type="component" value="Unassembled WGS sequence"/>
</dbReference>
<gene>
    <name evidence="2" type="ORF">PR001_g29310</name>
    <name evidence="3" type="ORF">PR003_g30543</name>
</gene>
<evidence type="ECO:0000313" key="3">
    <source>
        <dbReference type="EMBL" id="KAE9271317.1"/>
    </source>
</evidence>
<accession>A0A6A3H3F9</accession>
<dbReference type="Proteomes" id="UP000429607">
    <property type="component" value="Unassembled WGS sequence"/>
</dbReference>
<keyword evidence="5" id="KW-1185">Reference proteome</keyword>
<evidence type="ECO:0000313" key="2">
    <source>
        <dbReference type="EMBL" id="KAE8963635.1"/>
    </source>
</evidence>
<feature type="region of interest" description="Disordered" evidence="1">
    <location>
        <begin position="15"/>
        <end position="80"/>
    </location>
</feature>
<dbReference type="EMBL" id="QXFV01005780">
    <property type="protein sequence ID" value="KAE8963635.1"/>
    <property type="molecule type" value="Genomic_DNA"/>
</dbReference>